<gene>
    <name evidence="3" type="ORF">OKA05_11310</name>
</gene>
<keyword evidence="4" id="KW-1185">Reference proteome</keyword>
<protein>
    <recommendedName>
        <fullName evidence="5">Glycosyl hydrolase family 38 C-terminal domain-containing protein</fullName>
    </recommendedName>
</protein>
<reference evidence="3 4" key="1">
    <citation type="submission" date="2022-10" db="EMBL/GenBank/DDBJ databases">
        <title>Luteolibacter arcticus strain CCTCC AB 2014275, whole genome shotgun sequencing project.</title>
        <authorList>
            <person name="Zhao G."/>
            <person name="Shen L."/>
        </authorList>
    </citation>
    <scope>NUCLEOTIDE SEQUENCE [LARGE SCALE GENOMIC DNA]</scope>
    <source>
        <strain evidence="3 4">CCTCC AB 2014275</strain>
    </source>
</reference>
<dbReference type="InterPro" id="IPR011682">
    <property type="entry name" value="Glyco_hydro_38_C"/>
</dbReference>
<feature type="domain" description="Glycosyl hydrolase family 38 C-terminal" evidence="1">
    <location>
        <begin position="53"/>
        <end position="224"/>
    </location>
</feature>
<organism evidence="3 4">
    <name type="scientific">Luteolibacter arcticus</name>
    <dbReference type="NCBI Taxonomy" id="1581411"/>
    <lineage>
        <taxon>Bacteria</taxon>
        <taxon>Pseudomonadati</taxon>
        <taxon>Verrucomicrobiota</taxon>
        <taxon>Verrucomicrobiia</taxon>
        <taxon>Verrucomicrobiales</taxon>
        <taxon>Verrucomicrobiaceae</taxon>
        <taxon>Luteolibacter</taxon>
    </lineage>
</organism>
<dbReference type="Pfam" id="PF07748">
    <property type="entry name" value="Glyco_hydro_38C"/>
    <property type="match status" value="1"/>
</dbReference>
<dbReference type="SUPFAM" id="SSF74650">
    <property type="entry name" value="Galactose mutarotase-like"/>
    <property type="match status" value="1"/>
</dbReference>
<dbReference type="RefSeq" id="WP_264487601.1">
    <property type="nucleotide sequence ID" value="NZ_JAPDDT010000004.1"/>
</dbReference>
<dbReference type="Pfam" id="PF17677">
    <property type="entry name" value="Glyco_hydro38C2"/>
    <property type="match status" value="1"/>
</dbReference>
<accession>A0ABT3GI03</accession>
<sequence length="402" mass="42275">MPALAARRYTVAAGSAYTPTPTLSRAIGSIGGTVVGLGNPEARASGSSLAGTLDNGRLHVRLDPVTGGITELTAAGIAGNLVDANGGETLNDYRYQVGPSMPTTPLRNGAVTISVGETGPLVASLVAQSNAPGCASLRREIRLMAGQDFLEMDNLLDKSRVASGNYESVNFAFPFNIPGGHMRLDLPLGSMRPELDQMSSACKNWLAIGRWTDIANADYGVTWVTLDAPLIEVGSITATLFGSQGASAFLRTNTPGQKIYSWAMNNAWHTNFRAYQTGLTHFRYIVRPHLSSSPIEATRFAIPFSQPLLPVAAKGAAAPSQSLLEVGSPDIIVLGLKPSDDGAALIVRLFGAAGKDATANLTWSQTPAHLWLSDTTEKPLTPVSGPVAVPGWGLVTLRVEMP</sequence>
<evidence type="ECO:0000259" key="1">
    <source>
        <dbReference type="Pfam" id="PF07748"/>
    </source>
</evidence>
<proteinExistence type="predicted"/>
<dbReference type="InterPro" id="IPR011013">
    <property type="entry name" value="Gal_mutarotase_sf_dom"/>
</dbReference>
<feature type="domain" description="Glycosyl hydrolases family 38 C-terminal" evidence="2">
    <location>
        <begin position="331"/>
        <end position="384"/>
    </location>
</feature>
<dbReference type="EMBL" id="JAPDDT010000004">
    <property type="protein sequence ID" value="MCW1923142.1"/>
    <property type="molecule type" value="Genomic_DNA"/>
</dbReference>
<evidence type="ECO:0008006" key="5">
    <source>
        <dbReference type="Google" id="ProtNLM"/>
    </source>
</evidence>
<evidence type="ECO:0000313" key="4">
    <source>
        <dbReference type="Proteomes" id="UP001320876"/>
    </source>
</evidence>
<evidence type="ECO:0000313" key="3">
    <source>
        <dbReference type="EMBL" id="MCW1923142.1"/>
    </source>
</evidence>
<comment type="caution">
    <text evidence="3">The sequence shown here is derived from an EMBL/GenBank/DDBJ whole genome shotgun (WGS) entry which is preliminary data.</text>
</comment>
<dbReference type="Proteomes" id="UP001320876">
    <property type="component" value="Unassembled WGS sequence"/>
</dbReference>
<dbReference type="Gene3D" id="2.70.98.30">
    <property type="entry name" value="Golgi alpha-mannosidase II, domain 4"/>
    <property type="match status" value="1"/>
</dbReference>
<dbReference type="InterPro" id="IPR041147">
    <property type="entry name" value="GH38_C"/>
</dbReference>
<name>A0ABT3GI03_9BACT</name>
<evidence type="ECO:0000259" key="2">
    <source>
        <dbReference type="Pfam" id="PF17677"/>
    </source>
</evidence>